<name>A0A914S6E3_PAREQ</name>
<evidence type="ECO:0000313" key="2">
    <source>
        <dbReference type="WBParaSite" id="PEQ_0001447101-mRNA-1"/>
    </source>
</evidence>
<protein>
    <submittedName>
        <fullName evidence="2">Cysteine synthase</fullName>
    </submittedName>
</protein>
<dbReference type="AlphaFoldDB" id="A0A914S6E3"/>
<proteinExistence type="predicted"/>
<dbReference type="Proteomes" id="UP000887564">
    <property type="component" value="Unplaced"/>
</dbReference>
<organism evidence="1 2">
    <name type="scientific">Parascaris equorum</name>
    <name type="common">Equine roundworm</name>
    <dbReference type="NCBI Taxonomy" id="6256"/>
    <lineage>
        <taxon>Eukaryota</taxon>
        <taxon>Metazoa</taxon>
        <taxon>Ecdysozoa</taxon>
        <taxon>Nematoda</taxon>
        <taxon>Chromadorea</taxon>
        <taxon>Rhabditida</taxon>
        <taxon>Spirurina</taxon>
        <taxon>Ascaridomorpha</taxon>
        <taxon>Ascaridoidea</taxon>
        <taxon>Ascarididae</taxon>
        <taxon>Parascaris</taxon>
    </lineage>
</organism>
<reference evidence="2" key="1">
    <citation type="submission" date="2022-11" db="UniProtKB">
        <authorList>
            <consortium name="WormBaseParasite"/>
        </authorList>
    </citation>
    <scope>IDENTIFICATION</scope>
</reference>
<sequence length="71" mass="7879">MASRKYIAEDASDLVGNTPMVYLKSVTKGCQAKVGGYIFFIVYLTVSTKVKRPLLFLDSLECTVRSPECEP</sequence>
<keyword evidence="1" id="KW-1185">Reference proteome</keyword>
<evidence type="ECO:0000313" key="1">
    <source>
        <dbReference type="Proteomes" id="UP000887564"/>
    </source>
</evidence>
<accession>A0A914S6E3</accession>
<dbReference type="WBParaSite" id="PEQ_0001447101-mRNA-1">
    <property type="protein sequence ID" value="PEQ_0001447101-mRNA-1"/>
    <property type="gene ID" value="PEQ_0001447101"/>
</dbReference>